<dbReference type="GO" id="GO:0005506">
    <property type="term" value="F:iron ion binding"/>
    <property type="evidence" value="ECO:0007669"/>
    <property type="project" value="InterPro"/>
</dbReference>
<feature type="transmembrane region" description="Helical" evidence="16">
    <location>
        <begin position="6"/>
        <end position="26"/>
    </location>
</feature>
<dbReference type="PANTHER" id="PTHR24291:SF189">
    <property type="entry name" value="CYTOCHROME P450 4C3-RELATED"/>
    <property type="match status" value="1"/>
</dbReference>
<evidence type="ECO:0000256" key="14">
    <source>
        <dbReference type="PIRSR" id="PIRSR602401-1"/>
    </source>
</evidence>
<dbReference type="InterPro" id="IPR002401">
    <property type="entry name" value="Cyt_P450_E_grp-I"/>
</dbReference>
<dbReference type="OrthoDB" id="1470350at2759"/>
<organism evidence="17 18">
    <name type="scientific">Sitophilus oryzae</name>
    <name type="common">Rice weevil</name>
    <name type="synonym">Curculio oryzae</name>
    <dbReference type="NCBI Taxonomy" id="7048"/>
    <lineage>
        <taxon>Eukaryota</taxon>
        <taxon>Metazoa</taxon>
        <taxon>Ecdysozoa</taxon>
        <taxon>Arthropoda</taxon>
        <taxon>Hexapoda</taxon>
        <taxon>Insecta</taxon>
        <taxon>Pterygota</taxon>
        <taxon>Neoptera</taxon>
        <taxon>Endopterygota</taxon>
        <taxon>Coleoptera</taxon>
        <taxon>Polyphaga</taxon>
        <taxon>Cucujiformia</taxon>
        <taxon>Curculionidae</taxon>
        <taxon>Dryophthorinae</taxon>
        <taxon>Sitophilus</taxon>
    </lineage>
</organism>
<dbReference type="GO" id="GO:0004497">
    <property type="term" value="F:monooxygenase activity"/>
    <property type="evidence" value="ECO:0007669"/>
    <property type="project" value="UniProtKB-KW"/>
</dbReference>
<accession>A0A6J2XX56</accession>
<dbReference type="RefSeq" id="XP_030755214.1">
    <property type="nucleotide sequence ID" value="XM_030899354.1"/>
</dbReference>
<reference evidence="18" key="1">
    <citation type="submission" date="2025-08" db="UniProtKB">
        <authorList>
            <consortium name="RefSeq"/>
        </authorList>
    </citation>
    <scope>IDENTIFICATION</scope>
    <source>
        <tissue evidence="18">Gonads</tissue>
    </source>
</reference>
<dbReference type="Pfam" id="PF00067">
    <property type="entry name" value="p450"/>
    <property type="match status" value="1"/>
</dbReference>
<evidence type="ECO:0000256" key="2">
    <source>
        <dbReference type="ARBA" id="ARBA00003690"/>
    </source>
</evidence>
<gene>
    <name evidence="18" type="primary">LOC115881735</name>
</gene>
<evidence type="ECO:0000256" key="15">
    <source>
        <dbReference type="RuleBase" id="RU000461"/>
    </source>
</evidence>
<keyword evidence="7 14" id="KW-0479">Metal-binding</keyword>
<dbReference type="GO" id="GO:0005789">
    <property type="term" value="C:endoplasmic reticulum membrane"/>
    <property type="evidence" value="ECO:0007669"/>
    <property type="project" value="UniProtKB-SubCell"/>
</dbReference>
<dbReference type="InterPro" id="IPR050196">
    <property type="entry name" value="Cytochrome_P450_Monoox"/>
</dbReference>
<dbReference type="PROSITE" id="PS00086">
    <property type="entry name" value="CYTOCHROME_P450"/>
    <property type="match status" value="1"/>
</dbReference>
<comment type="function">
    <text evidence="2">May be involved in the metabolism of insect hormones and in the breakdown of synthetic insecticides.</text>
</comment>
<evidence type="ECO:0000256" key="10">
    <source>
        <dbReference type="ARBA" id="ARBA00023002"/>
    </source>
</evidence>
<feature type="binding site" description="axial binding residue" evidence="14">
    <location>
        <position position="435"/>
    </location>
    <ligand>
        <name>heme</name>
        <dbReference type="ChEBI" id="CHEBI:30413"/>
    </ligand>
    <ligandPart>
        <name>Fe</name>
        <dbReference type="ChEBI" id="CHEBI:18248"/>
    </ligandPart>
</feature>
<keyword evidence="11 14" id="KW-0408">Iron</keyword>
<keyword evidence="13 16" id="KW-0472">Membrane</keyword>
<dbReference type="SUPFAM" id="SSF48264">
    <property type="entry name" value="Cytochrome P450"/>
    <property type="match status" value="1"/>
</dbReference>
<keyword evidence="10 15" id="KW-0560">Oxidoreductase</keyword>
<evidence type="ECO:0000256" key="13">
    <source>
        <dbReference type="ARBA" id="ARBA00023136"/>
    </source>
</evidence>
<keyword evidence="12 15" id="KW-0503">Monooxygenase</keyword>
<dbReference type="PANTHER" id="PTHR24291">
    <property type="entry name" value="CYTOCHROME P450 FAMILY 4"/>
    <property type="match status" value="1"/>
</dbReference>
<dbReference type="InParanoid" id="A0A6J2XX56"/>
<keyword evidence="17" id="KW-1185">Reference proteome</keyword>
<keyword evidence="6 14" id="KW-0349">Heme</keyword>
<dbReference type="GO" id="GO:0016705">
    <property type="term" value="F:oxidoreductase activity, acting on paired donors, with incorporation or reduction of molecular oxygen"/>
    <property type="evidence" value="ECO:0007669"/>
    <property type="project" value="InterPro"/>
</dbReference>
<keyword evidence="16" id="KW-1133">Transmembrane helix</keyword>
<evidence type="ECO:0000313" key="18">
    <source>
        <dbReference type="RefSeq" id="XP_030755214.1"/>
    </source>
</evidence>
<dbReference type="KEGG" id="soy:115881735"/>
<evidence type="ECO:0000256" key="11">
    <source>
        <dbReference type="ARBA" id="ARBA00023004"/>
    </source>
</evidence>
<name>A0A6J2XX56_SITOR</name>
<keyword evidence="8" id="KW-0256">Endoplasmic reticulum</keyword>
<evidence type="ECO:0000256" key="12">
    <source>
        <dbReference type="ARBA" id="ARBA00023033"/>
    </source>
</evidence>
<comment type="subcellular location">
    <subcellularLocation>
        <location evidence="4">Endoplasmic reticulum membrane</location>
        <topology evidence="4">Peripheral membrane protein</topology>
    </subcellularLocation>
    <subcellularLocation>
        <location evidence="3">Microsome membrane</location>
        <topology evidence="3">Peripheral membrane protein</topology>
    </subcellularLocation>
</comment>
<sequence>MIWTKIILGTGIILIIIFFWTVWSLYSKREILKFAEKYKSSDKFYPIFGNSLTLINNDCFQFANQVKKRGSPIGCWLGPNYYYMPDDSEEIRLILTHPDCLEKAELFYNLSKLIIPANILYLPVKQWKPKRKFLSKSFNQVTLNSFVPIFYKNSKTLIETLKDMENRDLFVVCVAYALSSFLETMGNKEYNFQTEQGFKLLEELDLFQEIFGHNVVKAISGYPFLLICIWKNFMKFLQGAKSAMFFTSSMHKVVSERKKQINENSPVQKSFLDSVIHADKNLYSKSDINDEFAGFAFAAADTTGNALAFLLTLLGMNLDIQDKVYEEILWEVGLDRPIEVQDLPKLKYLERVIFETLRLFPIAPAIGRYTTNDVNCGTKTFPKGINIVISIFTLHRNKRYWIDPLKFNPDRFLPEEVAKRPPNCYIPFSAGTRNCIGKTYGLMSLKVVAASVVRNFKITSKYKSVEEMDLRSFLTMRTKHNLDCQFTPR</sequence>
<dbReference type="GO" id="GO:0020037">
    <property type="term" value="F:heme binding"/>
    <property type="evidence" value="ECO:0007669"/>
    <property type="project" value="InterPro"/>
</dbReference>
<dbReference type="InterPro" id="IPR017972">
    <property type="entry name" value="Cyt_P450_CS"/>
</dbReference>
<evidence type="ECO:0000256" key="3">
    <source>
        <dbReference type="ARBA" id="ARBA00004174"/>
    </source>
</evidence>
<dbReference type="GeneID" id="115881735"/>
<evidence type="ECO:0000256" key="16">
    <source>
        <dbReference type="SAM" id="Phobius"/>
    </source>
</evidence>
<evidence type="ECO:0000256" key="7">
    <source>
        <dbReference type="ARBA" id="ARBA00022723"/>
    </source>
</evidence>
<evidence type="ECO:0000256" key="5">
    <source>
        <dbReference type="ARBA" id="ARBA00010617"/>
    </source>
</evidence>
<dbReference type="InterPro" id="IPR001128">
    <property type="entry name" value="Cyt_P450"/>
</dbReference>
<dbReference type="Gene3D" id="1.10.630.10">
    <property type="entry name" value="Cytochrome P450"/>
    <property type="match status" value="1"/>
</dbReference>
<keyword evidence="16" id="KW-0812">Transmembrane</keyword>
<evidence type="ECO:0000256" key="4">
    <source>
        <dbReference type="ARBA" id="ARBA00004406"/>
    </source>
</evidence>
<protein>
    <submittedName>
        <fullName evidence="18">Cytochrome P450 4C1-like</fullName>
    </submittedName>
</protein>
<proteinExistence type="inferred from homology"/>
<evidence type="ECO:0000256" key="9">
    <source>
        <dbReference type="ARBA" id="ARBA00022848"/>
    </source>
</evidence>
<keyword evidence="9" id="KW-0492">Microsome</keyword>
<evidence type="ECO:0000256" key="1">
    <source>
        <dbReference type="ARBA" id="ARBA00001971"/>
    </source>
</evidence>
<comment type="similarity">
    <text evidence="5 15">Belongs to the cytochrome P450 family.</text>
</comment>
<dbReference type="AlphaFoldDB" id="A0A6J2XX56"/>
<evidence type="ECO:0000313" key="17">
    <source>
        <dbReference type="Proteomes" id="UP000504635"/>
    </source>
</evidence>
<dbReference type="Proteomes" id="UP000504635">
    <property type="component" value="Unplaced"/>
</dbReference>
<dbReference type="InterPro" id="IPR036396">
    <property type="entry name" value="Cyt_P450_sf"/>
</dbReference>
<dbReference type="PRINTS" id="PR00463">
    <property type="entry name" value="EP450I"/>
</dbReference>
<comment type="cofactor">
    <cofactor evidence="1 14">
        <name>heme</name>
        <dbReference type="ChEBI" id="CHEBI:30413"/>
    </cofactor>
</comment>
<evidence type="ECO:0000256" key="6">
    <source>
        <dbReference type="ARBA" id="ARBA00022617"/>
    </source>
</evidence>
<evidence type="ECO:0000256" key="8">
    <source>
        <dbReference type="ARBA" id="ARBA00022824"/>
    </source>
</evidence>
<dbReference type="PRINTS" id="PR00385">
    <property type="entry name" value="P450"/>
</dbReference>